<evidence type="ECO:0008006" key="6">
    <source>
        <dbReference type="Google" id="ProtNLM"/>
    </source>
</evidence>
<dbReference type="Pfam" id="PF02349">
    <property type="entry name" value="MSG"/>
    <property type="match status" value="3"/>
</dbReference>
<dbReference type="Proteomes" id="UP000053447">
    <property type="component" value="Unassembled WGS sequence"/>
</dbReference>
<protein>
    <recommendedName>
        <fullName evidence="6">Major surface glycoprotein 2 C-terminal domain-containing protein</fullName>
    </recommendedName>
</protein>
<dbReference type="OrthoDB" id="5451799at2759"/>
<dbReference type="InterPro" id="IPR003330">
    <property type="entry name" value="MSG"/>
</dbReference>
<dbReference type="VEuPathDB" id="FungiDB:T551_00602"/>
<accession>A0A0W4ZVW9</accession>
<dbReference type="RefSeq" id="XP_018231204.1">
    <property type="nucleotide sequence ID" value="XM_018372868.1"/>
</dbReference>
<feature type="compositionally biased region" description="Pro residues" evidence="2">
    <location>
        <begin position="868"/>
        <end position="879"/>
    </location>
</feature>
<evidence type="ECO:0000313" key="5">
    <source>
        <dbReference type="Proteomes" id="UP000053447"/>
    </source>
</evidence>
<feature type="coiled-coil region" evidence="1">
    <location>
        <begin position="705"/>
        <end position="732"/>
    </location>
</feature>
<proteinExistence type="predicted"/>
<comment type="caution">
    <text evidence="4">The sequence shown here is derived from an EMBL/GenBank/DDBJ whole genome shotgun (WGS) entry which is preliminary data.</text>
</comment>
<dbReference type="PRINTS" id="PR01217">
    <property type="entry name" value="PRICHEXTENSN"/>
</dbReference>
<evidence type="ECO:0000313" key="4">
    <source>
        <dbReference type="EMBL" id="KTW32512.1"/>
    </source>
</evidence>
<feature type="compositionally biased region" description="Pro residues" evidence="2">
    <location>
        <begin position="837"/>
        <end position="857"/>
    </location>
</feature>
<evidence type="ECO:0000256" key="2">
    <source>
        <dbReference type="SAM" id="MobiDB-lite"/>
    </source>
</evidence>
<feature type="compositionally biased region" description="Polar residues" evidence="2">
    <location>
        <begin position="1043"/>
        <end position="1052"/>
    </location>
</feature>
<dbReference type="GeneID" id="28939123"/>
<keyword evidence="1" id="KW-0175">Coiled coil</keyword>
<keyword evidence="5" id="KW-1185">Reference proteome</keyword>
<evidence type="ECO:0000256" key="3">
    <source>
        <dbReference type="SAM" id="SignalP"/>
    </source>
</evidence>
<dbReference type="AlphaFoldDB" id="A0A0W4ZVW9"/>
<feature type="compositionally biased region" description="Pro residues" evidence="2">
    <location>
        <begin position="887"/>
        <end position="1041"/>
    </location>
</feature>
<organism evidence="4 5">
    <name type="scientific">Pneumocystis jirovecii (strain RU7)</name>
    <name type="common">Human pneumocystis pneumonia agent</name>
    <dbReference type="NCBI Taxonomy" id="1408657"/>
    <lineage>
        <taxon>Eukaryota</taxon>
        <taxon>Fungi</taxon>
        <taxon>Dikarya</taxon>
        <taxon>Ascomycota</taxon>
        <taxon>Taphrinomycotina</taxon>
        <taxon>Pneumocystomycetes</taxon>
        <taxon>Pneumocystaceae</taxon>
        <taxon>Pneumocystis</taxon>
    </lineage>
</organism>
<sequence>MWIFILSFFLNIIFVFSENSILDLTSKYPLYESDPLLIHSQRSNFYHERLRSALSLLEFENLFSNYQDDDYYLAVLLSPNDLYYYYHCYSSLEKQCKILKDINNKLSSICKNIKSSCDRGYKNLQSKSKKQLKDLSDKNINIKDRCTKLQTRCFILEAHDSYLNSKCSELREQCYKDTRMNIAKTIIWDLLRGTLNKFNVCMERLKSECYTISKESHELMHLCLEAVNTCFFFMDMNKRECKRYQTEFNPLTNIITSENCEKWLKVCYFSIQDCNDIYPLCSEFQLDCAKQGFLFDFRKSSAHDLFKQTHSPPEEKGIKYAYDSLMKMGIQVPKMDPVSFITLKGFSRDLDLADFLVNDTRADEKICTTVLNRKCKWITYLDYIKPLCSSFHQLGYHTVCHNIYYRTKTLCNIFIGKMEAYRFWSYPDRPLPKNECRNFLSLCYFIDKYFTYWLGYNICKDVRLVCYQADMEESITIDLIAKLDEKFQVNDLKNSLTSCKKALLAHCSNYMYHNYYALHKCFHPEETCKNITKYIDEQRKTLETQITQNKEVLTLDLCIELKKKCDTLRAYHSGAMHSCSILNEKCSELPNLLQHENKILKKNDSYLENKDKCVDYLTQYCSEENLATTSICAKKEETCRQMIQHVSQHCTRFLRYLSYYGFSGLSYYGLSGTIEDPIKHNHCSYLLDNCNMLEKNCYGSLGNICAEVRAKCTNLLNKKKELDNLYTEIKDEQFNHTKCMQKLKMKCNDNQEQKTFTLCNNISNACKELEEKVTTGCRELMLKILESTTDTNSELATKCNELVNTCSYAQSTCIKVSEKIVDICTNFIQKCNNISSPEPPPEPPVPEPAPPAPPSEPSEPETPKPKPPEPVPPAPTEPPPEPEPETPTEPAPEPAPIPPVPPPEPEPAPPAPPKPEPPPEPSEPEPPAPPVPPPEPVPPAPTEPETPKPPTPPKPEPPPEPSEPEPPAPPVPPVPPPEPVPPAPTEPETPKPPTPPKPEPPPEPSEPEPPAPPVPPPEPEPETPTEPAPPPEPEPETPMPKPTNSTTLSSPTICLPKPKPTCLPKPKPTTTCLPRPGPTSSDDRRIIGIGIRLEKLQRIKLIWMITGIMLGLWIFI</sequence>
<dbReference type="PANTHER" id="PTHR48138:SF2">
    <property type="entry name" value="KERATINOCYTE PROLINE-RICH PROTEIN"/>
    <property type="match status" value="1"/>
</dbReference>
<dbReference type="STRING" id="1408657.A0A0W4ZVW9"/>
<name>A0A0W4ZVW9_PNEJ7</name>
<dbReference type="InterPro" id="IPR052881">
    <property type="entry name" value="Keratinocyte_PR"/>
</dbReference>
<keyword evidence="3" id="KW-0732">Signal</keyword>
<feature type="compositionally biased region" description="Pro residues" evidence="2">
    <location>
        <begin position="1057"/>
        <end position="1067"/>
    </location>
</feature>
<reference evidence="5" key="1">
    <citation type="journal article" date="2016" name="Nat. Commun.">
        <title>Genome analysis of three Pneumocystis species reveals adaptation mechanisms to life exclusively in mammalian hosts.</title>
        <authorList>
            <person name="Ma L."/>
            <person name="Chen Z."/>
            <person name="Huang D.W."/>
            <person name="Kutty G."/>
            <person name="Ishihara M."/>
            <person name="Wang H."/>
            <person name="Abouelleil A."/>
            <person name="Bishop L."/>
            <person name="Davey E."/>
            <person name="Deng R."/>
            <person name="Deng X."/>
            <person name="Fan L."/>
            <person name="Fantoni G."/>
            <person name="Fitzgerald M."/>
            <person name="Gogineni E."/>
            <person name="Goldberg J.M."/>
            <person name="Handley G."/>
            <person name="Hu X."/>
            <person name="Huber C."/>
            <person name="Jiao X."/>
            <person name="Jones K."/>
            <person name="Levin J.Z."/>
            <person name="Liu Y."/>
            <person name="Macdonald P."/>
            <person name="Melnikov A."/>
            <person name="Raley C."/>
            <person name="Sassi M."/>
            <person name="Sherman B.T."/>
            <person name="Song X."/>
            <person name="Sykes S."/>
            <person name="Tran B."/>
            <person name="Walsh L."/>
            <person name="Xia Y."/>
            <person name="Yang J."/>
            <person name="Young S."/>
            <person name="Zeng Q."/>
            <person name="Zheng X."/>
            <person name="Stephens R."/>
            <person name="Nusbaum C."/>
            <person name="Birren B.W."/>
            <person name="Azadi P."/>
            <person name="Lempicki R.A."/>
            <person name="Cuomo C.A."/>
            <person name="Kovacs J.A."/>
        </authorList>
    </citation>
    <scope>NUCLEOTIDE SEQUENCE [LARGE SCALE GENOMIC DNA]</scope>
    <source>
        <strain evidence="5">RU7</strain>
    </source>
</reference>
<feature type="signal peptide" evidence="3">
    <location>
        <begin position="1"/>
        <end position="17"/>
    </location>
</feature>
<gene>
    <name evidence="4" type="ORF">T551_00602</name>
</gene>
<feature type="chain" id="PRO_5006933918" description="Major surface glycoprotein 2 C-terminal domain-containing protein" evidence="3">
    <location>
        <begin position="18"/>
        <end position="1116"/>
    </location>
</feature>
<evidence type="ECO:0000256" key="1">
    <source>
        <dbReference type="SAM" id="Coils"/>
    </source>
</evidence>
<feature type="region of interest" description="Disordered" evidence="2">
    <location>
        <begin position="835"/>
        <end position="1080"/>
    </location>
</feature>
<dbReference type="PANTHER" id="PTHR48138">
    <property type="entry name" value="KERATINOCYTE PROLINE-RICH PROTEIN-RELATED"/>
    <property type="match status" value="1"/>
</dbReference>
<dbReference type="EMBL" id="LFWA01000002">
    <property type="protein sequence ID" value="KTW32512.1"/>
    <property type="molecule type" value="Genomic_DNA"/>
</dbReference>